<dbReference type="InterPro" id="IPR051400">
    <property type="entry name" value="HAD-like_hydrolase"/>
</dbReference>
<dbReference type="Pfam" id="PF00702">
    <property type="entry name" value="Hydrolase"/>
    <property type="match status" value="1"/>
</dbReference>
<dbReference type="NCBIfam" id="TIGR01549">
    <property type="entry name" value="HAD-SF-IA-v1"/>
    <property type="match status" value="1"/>
</dbReference>
<dbReference type="InterPro" id="IPR036412">
    <property type="entry name" value="HAD-like_sf"/>
</dbReference>
<dbReference type="EMBL" id="PXYX01000033">
    <property type="protein sequence ID" value="PSR25275.1"/>
    <property type="molecule type" value="Genomic_DNA"/>
</dbReference>
<dbReference type="AlphaFoldDB" id="A0A2T2WSQ7"/>
<dbReference type="NCBIfam" id="TIGR01509">
    <property type="entry name" value="HAD-SF-IA-v3"/>
    <property type="match status" value="1"/>
</dbReference>
<keyword evidence="3" id="KW-0460">Magnesium</keyword>
<dbReference type="Gene3D" id="3.40.50.1000">
    <property type="entry name" value="HAD superfamily/HAD-like"/>
    <property type="match status" value="1"/>
</dbReference>
<evidence type="ECO:0000313" key="4">
    <source>
        <dbReference type="EMBL" id="PSR25275.1"/>
    </source>
</evidence>
<comment type="caution">
    <text evidence="4">The sequence shown here is derived from an EMBL/GenBank/DDBJ whole genome shotgun (WGS) entry which is preliminary data.</text>
</comment>
<proteinExistence type="predicted"/>
<dbReference type="PRINTS" id="PR00413">
    <property type="entry name" value="HADHALOGNASE"/>
</dbReference>
<dbReference type="InterPro" id="IPR023214">
    <property type="entry name" value="HAD_sf"/>
</dbReference>
<organism evidence="4 5">
    <name type="scientific">Sulfobacillus thermosulfidooxidans</name>
    <dbReference type="NCBI Taxonomy" id="28034"/>
    <lineage>
        <taxon>Bacteria</taxon>
        <taxon>Bacillati</taxon>
        <taxon>Bacillota</taxon>
        <taxon>Clostridia</taxon>
        <taxon>Eubacteriales</taxon>
        <taxon>Clostridiales Family XVII. Incertae Sedis</taxon>
        <taxon>Sulfobacillus</taxon>
    </lineage>
</organism>
<evidence type="ECO:0000256" key="3">
    <source>
        <dbReference type="ARBA" id="ARBA00022842"/>
    </source>
</evidence>
<evidence type="ECO:0000313" key="5">
    <source>
        <dbReference type="Proteomes" id="UP000242705"/>
    </source>
</evidence>
<dbReference type="Proteomes" id="UP000242705">
    <property type="component" value="Unassembled WGS sequence"/>
</dbReference>
<comment type="cofactor">
    <cofactor evidence="1">
        <name>Mg(2+)</name>
        <dbReference type="ChEBI" id="CHEBI:18420"/>
    </cofactor>
</comment>
<gene>
    <name evidence="4" type="ORF">C7B47_12675</name>
</gene>
<dbReference type="SUPFAM" id="SSF56784">
    <property type="entry name" value="HAD-like"/>
    <property type="match status" value="1"/>
</dbReference>
<dbReference type="Gene3D" id="1.20.120.710">
    <property type="entry name" value="Haloacid dehalogenase hydrolase-like domain"/>
    <property type="match status" value="1"/>
</dbReference>
<dbReference type="InterPro" id="IPR006439">
    <property type="entry name" value="HAD-SF_hydro_IA"/>
</dbReference>
<evidence type="ECO:0000256" key="2">
    <source>
        <dbReference type="ARBA" id="ARBA00022801"/>
    </source>
</evidence>
<evidence type="ECO:0000256" key="1">
    <source>
        <dbReference type="ARBA" id="ARBA00001946"/>
    </source>
</evidence>
<sequence>MLSFSLYCLKGNIEKKSHHKGVKPIQAVLFDLDDTLYDRIPAIRTYATTYFFRDFHALLKPMAQEILADVIVEADGGPIRSGKEAMHALQRMLPWKATPPDWQQLMKHWFTYFPLCSHWTPEMEDTLRTLKQRGLKLAVVTNGQAGGQNQKIDTLGIRPYLDAISISGEVGVKKPEPEIFHHALSILRVAPQDAVFVGDNPVMDIYGATRTGMQAIWLRRYDRPWYGPLPSPPQRIFALSDVLKILS</sequence>
<dbReference type="SFLD" id="SFLDG01129">
    <property type="entry name" value="C1.5:_HAD__Beta-PGM__Phosphata"/>
    <property type="match status" value="1"/>
</dbReference>
<protein>
    <submittedName>
        <fullName evidence="4">HAD family hydrolase</fullName>
    </submittedName>
</protein>
<dbReference type="GO" id="GO:0016787">
    <property type="term" value="F:hydrolase activity"/>
    <property type="evidence" value="ECO:0007669"/>
    <property type="project" value="UniProtKB-KW"/>
</dbReference>
<dbReference type="SFLD" id="SFLDS00003">
    <property type="entry name" value="Haloacid_Dehalogenase"/>
    <property type="match status" value="1"/>
</dbReference>
<name>A0A2T2WSQ7_SULTH</name>
<dbReference type="GO" id="GO:0044281">
    <property type="term" value="P:small molecule metabolic process"/>
    <property type="evidence" value="ECO:0007669"/>
    <property type="project" value="UniProtKB-ARBA"/>
</dbReference>
<keyword evidence="2 4" id="KW-0378">Hydrolase</keyword>
<dbReference type="NCBIfam" id="TIGR01662">
    <property type="entry name" value="HAD-SF-IIIA"/>
    <property type="match status" value="1"/>
</dbReference>
<reference evidence="4 5" key="1">
    <citation type="journal article" date="2014" name="BMC Genomics">
        <title>Comparison of environmental and isolate Sulfobacillus genomes reveals diverse carbon, sulfur, nitrogen, and hydrogen metabolisms.</title>
        <authorList>
            <person name="Justice N.B."/>
            <person name="Norman A."/>
            <person name="Brown C.T."/>
            <person name="Singh A."/>
            <person name="Thomas B.C."/>
            <person name="Banfield J.F."/>
        </authorList>
    </citation>
    <scope>NUCLEOTIDE SEQUENCE [LARGE SCALE GENOMIC DNA]</scope>
    <source>
        <strain evidence="4">AMDSBA5</strain>
    </source>
</reference>
<dbReference type="InterPro" id="IPR006549">
    <property type="entry name" value="HAD-SF_hydro_IIIA"/>
</dbReference>
<dbReference type="PANTHER" id="PTHR46470">
    <property type="entry name" value="N-ACYLNEURAMINATE-9-PHOSPHATASE"/>
    <property type="match status" value="1"/>
</dbReference>
<accession>A0A2T2WSQ7</accession>